<keyword evidence="3" id="KW-1185">Reference proteome</keyword>
<proteinExistence type="predicted"/>
<accession>A0A6A5R9X5</accession>
<organism evidence="2 3">
    <name type="scientific">Didymella exigua CBS 183.55</name>
    <dbReference type="NCBI Taxonomy" id="1150837"/>
    <lineage>
        <taxon>Eukaryota</taxon>
        <taxon>Fungi</taxon>
        <taxon>Dikarya</taxon>
        <taxon>Ascomycota</taxon>
        <taxon>Pezizomycotina</taxon>
        <taxon>Dothideomycetes</taxon>
        <taxon>Pleosporomycetidae</taxon>
        <taxon>Pleosporales</taxon>
        <taxon>Pleosporineae</taxon>
        <taxon>Didymellaceae</taxon>
        <taxon>Didymella</taxon>
    </lineage>
</organism>
<dbReference type="AlphaFoldDB" id="A0A6A5R9X5"/>
<protein>
    <submittedName>
        <fullName evidence="2">Uncharacterized protein</fullName>
    </submittedName>
</protein>
<feature type="region of interest" description="Disordered" evidence="1">
    <location>
        <begin position="21"/>
        <end position="57"/>
    </location>
</feature>
<gene>
    <name evidence="2" type="ORF">M421DRAFT_9430</name>
</gene>
<evidence type="ECO:0000256" key="1">
    <source>
        <dbReference type="SAM" id="MobiDB-lite"/>
    </source>
</evidence>
<dbReference type="EMBL" id="ML979001">
    <property type="protein sequence ID" value="KAF1923824.1"/>
    <property type="molecule type" value="Genomic_DNA"/>
</dbReference>
<evidence type="ECO:0000313" key="2">
    <source>
        <dbReference type="EMBL" id="KAF1923824.1"/>
    </source>
</evidence>
<name>A0A6A5R9X5_9PLEO</name>
<evidence type="ECO:0000313" key="3">
    <source>
        <dbReference type="Proteomes" id="UP000800082"/>
    </source>
</evidence>
<reference evidence="2" key="1">
    <citation type="journal article" date="2020" name="Stud. Mycol.">
        <title>101 Dothideomycetes genomes: a test case for predicting lifestyles and emergence of pathogens.</title>
        <authorList>
            <person name="Haridas S."/>
            <person name="Albert R."/>
            <person name="Binder M."/>
            <person name="Bloem J."/>
            <person name="Labutti K."/>
            <person name="Salamov A."/>
            <person name="Andreopoulos B."/>
            <person name="Baker S."/>
            <person name="Barry K."/>
            <person name="Bills G."/>
            <person name="Bluhm B."/>
            <person name="Cannon C."/>
            <person name="Castanera R."/>
            <person name="Culley D."/>
            <person name="Daum C."/>
            <person name="Ezra D."/>
            <person name="Gonzalez J."/>
            <person name="Henrissat B."/>
            <person name="Kuo A."/>
            <person name="Liang C."/>
            <person name="Lipzen A."/>
            <person name="Lutzoni F."/>
            <person name="Magnuson J."/>
            <person name="Mondo S."/>
            <person name="Nolan M."/>
            <person name="Ohm R."/>
            <person name="Pangilinan J."/>
            <person name="Park H.-J."/>
            <person name="Ramirez L."/>
            <person name="Alfaro M."/>
            <person name="Sun H."/>
            <person name="Tritt A."/>
            <person name="Yoshinaga Y."/>
            <person name="Zwiers L.-H."/>
            <person name="Turgeon B."/>
            <person name="Goodwin S."/>
            <person name="Spatafora J."/>
            <person name="Crous P."/>
            <person name="Grigoriev I."/>
        </authorList>
    </citation>
    <scope>NUCLEOTIDE SEQUENCE</scope>
    <source>
        <strain evidence="2">CBS 183.55</strain>
    </source>
</reference>
<dbReference type="Proteomes" id="UP000800082">
    <property type="component" value="Unassembled WGS sequence"/>
</dbReference>
<feature type="compositionally biased region" description="Acidic residues" evidence="1">
    <location>
        <begin position="28"/>
        <end position="49"/>
    </location>
</feature>
<sequence>MVKFVCYALRFVANTEARITAQEGRDEGSDEDDEGDTDGLEEEEEEDKDNNDNNFSDADIEQKELVVALWAMLGSDAGSDNKAQRSAQRDDQLEVLLNLLASFFFTITGDKLFSSRLVHFLAVLDIDSNTNCLCTAKNYL</sequence>
<dbReference type="RefSeq" id="XP_033444077.1">
    <property type="nucleotide sequence ID" value="XM_033598194.1"/>
</dbReference>
<dbReference type="GeneID" id="54355861"/>